<evidence type="ECO:0000313" key="11">
    <source>
        <dbReference type="Proteomes" id="UP000749471"/>
    </source>
</evidence>
<evidence type="ECO:0000256" key="6">
    <source>
        <dbReference type="ARBA" id="ARBA00032554"/>
    </source>
</evidence>
<dbReference type="PANTHER" id="PTHR43527">
    <property type="entry name" value="4-DIPHOSPHOCYTIDYL-2-C-METHYL-D-ERYTHRITOL KINASE, CHLOROPLASTIC"/>
    <property type="match status" value="1"/>
</dbReference>
<evidence type="ECO:0000256" key="7">
    <source>
        <dbReference type="HAMAP-Rule" id="MF_00061"/>
    </source>
</evidence>
<keyword evidence="7" id="KW-0067">ATP-binding</keyword>
<dbReference type="InterPro" id="IPR013750">
    <property type="entry name" value="GHMP_kinase_C_dom"/>
</dbReference>
<feature type="active site" evidence="7">
    <location>
        <position position="136"/>
    </location>
</feature>
<feature type="active site" evidence="7">
    <location>
        <position position="11"/>
    </location>
</feature>
<dbReference type="HAMAP" id="MF_00061">
    <property type="entry name" value="IspE"/>
    <property type="match status" value="1"/>
</dbReference>
<gene>
    <name evidence="7" type="primary">ispE</name>
    <name evidence="10" type="ORF">KQI42_03300</name>
</gene>
<keyword evidence="7" id="KW-0414">Isoprene biosynthesis</keyword>
<sequence>MDEIIIESYGKINLSLDVLYKRNDGYHELNTLMQQVDLKDTLTLKEIKEGIIIECNNSDVPLGSANLVYKAWEKIKERTGVNKGIHIKIDKQIPLASGLAGGSTNGAAVLKGLSELWQLNLEEEELRGIGVEIGADVPFCIMGGTAYAQGIGEKLKKLKPFSNKLVLLANPGIEVSTAYVYKNLVLNKDKRVDIDRLIRYLEEGNLKGLAENMVNVMEEVVIKDHPIISEIKKDMMKYGALGALMSGSGPTVFGIFDDEEKMIYCRNKLSSKIKKIYMCKTI</sequence>
<comment type="pathway">
    <text evidence="7">Isoprenoid biosynthesis; isopentenyl diphosphate biosynthesis via DXP pathway; isopentenyl diphosphate from 1-deoxy-D-xylulose 5-phosphate: step 3/6.</text>
</comment>
<dbReference type="RefSeq" id="WP_216516717.1">
    <property type="nucleotide sequence ID" value="NZ_JAHLPM010000002.1"/>
</dbReference>
<keyword evidence="7 10" id="KW-0418">Kinase</keyword>
<accession>A0ABS6E3J9</accession>
<dbReference type="Pfam" id="PF00288">
    <property type="entry name" value="GHMP_kinases_N"/>
    <property type="match status" value="1"/>
</dbReference>
<keyword evidence="5 7" id="KW-0547">Nucleotide-binding</keyword>
<evidence type="ECO:0000256" key="4">
    <source>
        <dbReference type="ARBA" id="ARBA00022679"/>
    </source>
</evidence>
<evidence type="ECO:0000256" key="5">
    <source>
        <dbReference type="ARBA" id="ARBA00022741"/>
    </source>
</evidence>
<dbReference type="InterPro" id="IPR004424">
    <property type="entry name" value="IspE"/>
</dbReference>
<evidence type="ECO:0000256" key="3">
    <source>
        <dbReference type="ARBA" id="ARBA00017473"/>
    </source>
</evidence>
<protein>
    <recommendedName>
        <fullName evidence="3 7">4-diphosphocytidyl-2-C-methyl-D-erythritol kinase</fullName>
        <shortName evidence="7">CMK</shortName>
        <ecNumber evidence="2 7">2.7.1.148</ecNumber>
    </recommendedName>
    <alternativeName>
        <fullName evidence="6 7">4-(cytidine-5'-diphospho)-2-C-methyl-D-erythritol kinase</fullName>
    </alternativeName>
</protein>
<keyword evidence="4 7" id="KW-0808">Transferase</keyword>
<evidence type="ECO:0000259" key="8">
    <source>
        <dbReference type="Pfam" id="PF00288"/>
    </source>
</evidence>
<dbReference type="PANTHER" id="PTHR43527:SF2">
    <property type="entry name" value="4-DIPHOSPHOCYTIDYL-2-C-METHYL-D-ERYTHRITOL KINASE, CHLOROPLASTIC"/>
    <property type="match status" value="1"/>
</dbReference>
<reference evidence="10 11" key="1">
    <citation type="submission" date="2021-06" db="EMBL/GenBank/DDBJ databases">
        <authorList>
            <person name="Sun Q."/>
            <person name="Li D."/>
        </authorList>
    </citation>
    <scope>NUCLEOTIDE SEQUENCE [LARGE SCALE GENOMIC DNA]</scope>
    <source>
        <strain evidence="10 11">MSJ-40</strain>
    </source>
</reference>
<evidence type="ECO:0000313" key="10">
    <source>
        <dbReference type="EMBL" id="MBU5437020.1"/>
    </source>
</evidence>
<comment type="similarity">
    <text evidence="1 7">Belongs to the GHMP kinase family. IspE subfamily.</text>
</comment>
<feature type="domain" description="GHMP kinase N-terminal" evidence="8">
    <location>
        <begin position="66"/>
        <end position="144"/>
    </location>
</feature>
<organism evidence="10 11">
    <name type="scientific">Tissierella simiarum</name>
    <dbReference type="NCBI Taxonomy" id="2841534"/>
    <lineage>
        <taxon>Bacteria</taxon>
        <taxon>Bacillati</taxon>
        <taxon>Bacillota</taxon>
        <taxon>Tissierellia</taxon>
        <taxon>Tissierellales</taxon>
        <taxon>Tissierellaceae</taxon>
        <taxon>Tissierella</taxon>
    </lineage>
</organism>
<dbReference type="Proteomes" id="UP000749471">
    <property type="component" value="Unassembled WGS sequence"/>
</dbReference>
<comment type="catalytic activity">
    <reaction evidence="7">
        <text>4-CDP-2-C-methyl-D-erythritol + ATP = 4-CDP-2-C-methyl-D-erythritol 2-phosphate + ADP + H(+)</text>
        <dbReference type="Rhea" id="RHEA:18437"/>
        <dbReference type="ChEBI" id="CHEBI:15378"/>
        <dbReference type="ChEBI" id="CHEBI:30616"/>
        <dbReference type="ChEBI" id="CHEBI:57823"/>
        <dbReference type="ChEBI" id="CHEBI:57919"/>
        <dbReference type="ChEBI" id="CHEBI:456216"/>
        <dbReference type="EC" id="2.7.1.148"/>
    </reaction>
</comment>
<dbReference type="EMBL" id="JAHLPM010000002">
    <property type="protein sequence ID" value="MBU5437020.1"/>
    <property type="molecule type" value="Genomic_DNA"/>
</dbReference>
<comment type="caution">
    <text evidence="10">The sequence shown here is derived from an EMBL/GenBank/DDBJ whole genome shotgun (WGS) entry which is preliminary data.</text>
</comment>
<proteinExistence type="inferred from homology"/>
<feature type="domain" description="GHMP kinase C-terminal" evidence="9">
    <location>
        <begin position="198"/>
        <end position="269"/>
    </location>
</feature>
<feature type="binding site" evidence="7">
    <location>
        <begin position="94"/>
        <end position="104"/>
    </location>
    <ligand>
        <name>ATP</name>
        <dbReference type="ChEBI" id="CHEBI:30616"/>
    </ligand>
</feature>
<dbReference type="PIRSF" id="PIRSF010376">
    <property type="entry name" value="IspE"/>
    <property type="match status" value="1"/>
</dbReference>
<dbReference type="NCBIfam" id="TIGR00154">
    <property type="entry name" value="ispE"/>
    <property type="match status" value="1"/>
</dbReference>
<name>A0ABS6E3J9_9FIRM</name>
<keyword evidence="11" id="KW-1185">Reference proteome</keyword>
<comment type="function">
    <text evidence="7">Catalyzes the phosphorylation of the position 2 hydroxy group of 4-diphosphocytidyl-2C-methyl-D-erythritol.</text>
</comment>
<dbReference type="Pfam" id="PF08544">
    <property type="entry name" value="GHMP_kinases_C"/>
    <property type="match status" value="1"/>
</dbReference>
<dbReference type="EC" id="2.7.1.148" evidence="2 7"/>
<dbReference type="InterPro" id="IPR006204">
    <property type="entry name" value="GHMP_kinase_N_dom"/>
</dbReference>
<evidence type="ECO:0000259" key="9">
    <source>
        <dbReference type="Pfam" id="PF08544"/>
    </source>
</evidence>
<evidence type="ECO:0000256" key="1">
    <source>
        <dbReference type="ARBA" id="ARBA00009684"/>
    </source>
</evidence>
<dbReference type="GO" id="GO:0050515">
    <property type="term" value="F:4-(cytidine 5'-diphospho)-2-C-methyl-D-erythritol kinase activity"/>
    <property type="evidence" value="ECO:0007669"/>
    <property type="project" value="UniProtKB-EC"/>
</dbReference>
<evidence type="ECO:0000256" key="2">
    <source>
        <dbReference type="ARBA" id="ARBA00012052"/>
    </source>
</evidence>